<keyword evidence="6 7" id="KW-1015">Disulfide bond</keyword>
<feature type="compositionally biased region" description="Low complexity" evidence="8">
    <location>
        <begin position="1"/>
        <end position="94"/>
    </location>
</feature>
<reference evidence="10 11" key="1">
    <citation type="submission" date="2024-01" db="EMBL/GenBank/DDBJ databases">
        <authorList>
            <person name="Alioto T."/>
            <person name="Alioto T."/>
            <person name="Gomez Garrido J."/>
        </authorList>
    </citation>
    <scope>NUCLEOTIDE SEQUENCE [LARGE SCALE GENOMIC DNA]</scope>
</reference>
<dbReference type="InterPro" id="IPR050780">
    <property type="entry name" value="Mucin_vWF_Thrombospondin_sf"/>
</dbReference>
<dbReference type="GO" id="GO:0031012">
    <property type="term" value="C:extracellular matrix"/>
    <property type="evidence" value="ECO:0007669"/>
    <property type="project" value="TreeGrafter"/>
</dbReference>
<dbReference type="Gene3D" id="2.10.90.10">
    <property type="entry name" value="Cystine-knot cytokines"/>
    <property type="match status" value="1"/>
</dbReference>
<feature type="non-terminal residue" evidence="10">
    <location>
        <position position="1"/>
    </location>
</feature>
<feature type="disulfide bond" evidence="7">
    <location>
        <begin position="244"/>
        <end position="293"/>
    </location>
</feature>
<dbReference type="PROSITE" id="PS01225">
    <property type="entry name" value="CTCK_2"/>
    <property type="match status" value="1"/>
</dbReference>
<dbReference type="SUPFAM" id="SSF57501">
    <property type="entry name" value="Cystine-knot cytokines"/>
    <property type="match status" value="1"/>
</dbReference>
<feature type="region of interest" description="Disordered" evidence="8">
    <location>
        <begin position="1"/>
        <end position="95"/>
    </location>
</feature>
<comment type="caution">
    <text evidence="10">The sequence shown here is derived from an EMBL/GenBank/DDBJ whole genome shotgun (WGS) entry which is preliminary data.</text>
</comment>
<comment type="function">
    <text evidence="1">Involved in gametogenesis and steroidogenesis.</text>
</comment>
<dbReference type="GO" id="GO:0005615">
    <property type="term" value="C:extracellular space"/>
    <property type="evidence" value="ECO:0007669"/>
    <property type="project" value="TreeGrafter"/>
</dbReference>
<evidence type="ECO:0000256" key="7">
    <source>
        <dbReference type="PROSITE-ProRule" id="PRU00039"/>
    </source>
</evidence>
<evidence type="ECO:0000313" key="10">
    <source>
        <dbReference type="EMBL" id="CAK6984115.1"/>
    </source>
</evidence>
<dbReference type="GO" id="GO:0005179">
    <property type="term" value="F:hormone activity"/>
    <property type="evidence" value="ECO:0007669"/>
    <property type="project" value="UniProtKB-KW"/>
</dbReference>
<dbReference type="Proteomes" id="UP001314229">
    <property type="component" value="Unassembled WGS sequence"/>
</dbReference>
<evidence type="ECO:0000256" key="4">
    <source>
        <dbReference type="ARBA" id="ARBA00022525"/>
    </source>
</evidence>
<evidence type="ECO:0000256" key="8">
    <source>
        <dbReference type="SAM" id="MobiDB-lite"/>
    </source>
</evidence>
<comment type="subcellular location">
    <subcellularLocation>
        <location evidence="2">Secreted</location>
    </subcellularLocation>
</comment>
<feature type="disulfide bond" evidence="7">
    <location>
        <begin position="255"/>
        <end position="309"/>
    </location>
</feature>
<evidence type="ECO:0000259" key="9">
    <source>
        <dbReference type="PROSITE" id="PS01225"/>
    </source>
</evidence>
<evidence type="ECO:0000313" key="11">
    <source>
        <dbReference type="Proteomes" id="UP001314229"/>
    </source>
</evidence>
<evidence type="ECO:0000256" key="5">
    <source>
        <dbReference type="ARBA" id="ARBA00022702"/>
    </source>
</evidence>
<keyword evidence="4" id="KW-0964">Secreted</keyword>
<dbReference type="PROSITE" id="PS00261">
    <property type="entry name" value="GLYCO_HORMONE_BETA_1"/>
    <property type="match status" value="1"/>
</dbReference>
<dbReference type="Pfam" id="PF00007">
    <property type="entry name" value="Cys_knot"/>
    <property type="match status" value="1"/>
</dbReference>
<name>A0AAV1QL69_SCOSC</name>
<dbReference type="InterPro" id="IPR006208">
    <property type="entry name" value="Glyco_hormone_CN"/>
</dbReference>
<keyword evidence="11" id="KW-1185">Reference proteome</keyword>
<gene>
    <name evidence="10" type="ORF">FSCOSCO3_A011389</name>
</gene>
<comment type="subunit">
    <text evidence="3">Heterodimer of an alpha and a beta chain.</text>
</comment>
<dbReference type="InterPro" id="IPR029034">
    <property type="entry name" value="Cystine-knot_cytokine"/>
</dbReference>
<dbReference type="SMART" id="SM00041">
    <property type="entry name" value="CT"/>
    <property type="match status" value="1"/>
</dbReference>
<dbReference type="PANTHER" id="PTHR11339:SF408">
    <property type="entry name" value="MUCIN-5B"/>
    <property type="match status" value="1"/>
</dbReference>
<feature type="domain" description="CTCK" evidence="9">
    <location>
        <begin position="224"/>
        <end position="317"/>
    </location>
</feature>
<evidence type="ECO:0000256" key="3">
    <source>
        <dbReference type="ARBA" id="ARBA00011870"/>
    </source>
</evidence>
<dbReference type="PROSITE" id="PS01185">
    <property type="entry name" value="CTCK_1"/>
    <property type="match status" value="1"/>
</dbReference>
<evidence type="ECO:0000256" key="6">
    <source>
        <dbReference type="ARBA" id="ARBA00023157"/>
    </source>
</evidence>
<dbReference type="InterPro" id="IPR018245">
    <property type="entry name" value="Gonadotropin_bsu_CS"/>
</dbReference>
<organism evidence="10 11">
    <name type="scientific">Scomber scombrus</name>
    <name type="common">Atlantic mackerel</name>
    <name type="synonym">Scomber vernalis</name>
    <dbReference type="NCBI Taxonomy" id="13677"/>
    <lineage>
        <taxon>Eukaryota</taxon>
        <taxon>Metazoa</taxon>
        <taxon>Chordata</taxon>
        <taxon>Craniata</taxon>
        <taxon>Vertebrata</taxon>
        <taxon>Euteleostomi</taxon>
        <taxon>Actinopterygii</taxon>
        <taxon>Neopterygii</taxon>
        <taxon>Teleostei</taxon>
        <taxon>Neoteleostei</taxon>
        <taxon>Acanthomorphata</taxon>
        <taxon>Pelagiaria</taxon>
        <taxon>Scombriformes</taxon>
        <taxon>Scombridae</taxon>
        <taxon>Scomber</taxon>
    </lineage>
</organism>
<sequence length="330" mass="34137">GTTASPSGSGQTSGTTASPSGSGQTSGTTASPSGSGQTSSTTASPSGSGQSSGTTASPSGSGQTSSTTASPSGSRQSSGTTASPSGSGQTSGTTMQPFKPGPCQECYCGPKMDPITKLNIINCKPVVCKTDCSEGYEYQTVPGKCCGKCVQKSCIFTTPDNTTQIIEVNDTFVPPNNKCVKYTCEKINGQLVTKETETTCPHFNPLDCEPGTETTDANGCCKTCKQRSVCEVQSKETVIEVNGCKSVQPVNMTSCAGHCGSSSIYSAAANKMMHQCECCQEASTSQKQVELTCADNSKVQHTYTVVETCSCSKTVCVEGTTAKPQRRRRR</sequence>
<evidence type="ECO:0000256" key="1">
    <source>
        <dbReference type="ARBA" id="ARBA00003920"/>
    </source>
</evidence>
<feature type="disulfide bond" evidence="7">
    <location>
        <begin position="259"/>
        <end position="311"/>
    </location>
</feature>
<keyword evidence="5" id="KW-0372">Hormone</keyword>
<dbReference type="PANTHER" id="PTHR11339">
    <property type="entry name" value="EXTRACELLULAR MATRIX GLYCOPROTEIN RELATED"/>
    <property type="match status" value="1"/>
</dbReference>
<dbReference type="AlphaFoldDB" id="A0AAV1QL69"/>
<accession>A0AAV1QL69</accession>
<dbReference type="EMBL" id="CAWUFR010001619">
    <property type="protein sequence ID" value="CAK6984115.1"/>
    <property type="molecule type" value="Genomic_DNA"/>
</dbReference>
<evidence type="ECO:0000256" key="2">
    <source>
        <dbReference type="ARBA" id="ARBA00004613"/>
    </source>
</evidence>
<dbReference type="InterPro" id="IPR006207">
    <property type="entry name" value="Cys_knot_C"/>
</dbReference>
<proteinExistence type="predicted"/>
<comment type="caution">
    <text evidence="7">Lacks conserved residue(s) required for the propagation of feature annotation.</text>
</comment>
<protein>
    <submittedName>
        <fullName evidence="10">LOW QUALITY PROTEIN: mucin-2-like</fullName>
    </submittedName>
</protein>